<dbReference type="InterPro" id="IPR007278">
    <property type="entry name" value="DUF397"/>
</dbReference>
<accession>A0ABV4QQK1</accession>
<feature type="domain" description="DUF397" evidence="1">
    <location>
        <begin position="10"/>
        <end position="62"/>
    </location>
</feature>
<proteinExistence type="predicted"/>
<dbReference type="Pfam" id="PF04149">
    <property type="entry name" value="DUF397"/>
    <property type="match status" value="1"/>
</dbReference>
<evidence type="ECO:0000313" key="2">
    <source>
        <dbReference type="EMBL" id="MFA1544585.1"/>
    </source>
</evidence>
<organism evidence="2 3">
    <name type="scientific">Actinomadura monticuli</name>
    <dbReference type="NCBI Taxonomy" id="3097367"/>
    <lineage>
        <taxon>Bacteria</taxon>
        <taxon>Bacillati</taxon>
        <taxon>Actinomycetota</taxon>
        <taxon>Actinomycetes</taxon>
        <taxon>Streptosporangiales</taxon>
        <taxon>Thermomonosporaceae</taxon>
        <taxon>Actinomadura</taxon>
    </lineage>
</organism>
<sequence>MNLLTELSQAHWRKASQSSSTGSDCIEVAAIRDVIAVRDSKNPEGPMLVFDRDAWAQLAERVNGGELDF</sequence>
<comment type="caution">
    <text evidence="2">The sequence shown here is derived from an EMBL/GenBank/DDBJ whole genome shotgun (WGS) entry which is preliminary data.</text>
</comment>
<evidence type="ECO:0000259" key="1">
    <source>
        <dbReference type="Pfam" id="PF04149"/>
    </source>
</evidence>
<gene>
    <name evidence="2" type="ORF">SM611_37160</name>
</gene>
<name>A0ABV4QQK1_9ACTN</name>
<dbReference type="RefSeq" id="WP_371955124.1">
    <property type="nucleotide sequence ID" value="NZ_JAXCEI010000034.1"/>
</dbReference>
<evidence type="ECO:0000313" key="3">
    <source>
        <dbReference type="Proteomes" id="UP001569963"/>
    </source>
</evidence>
<keyword evidence="3" id="KW-1185">Reference proteome</keyword>
<reference evidence="2 3" key="1">
    <citation type="submission" date="2023-11" db="EMBL/GenBank/DDBJ databases">
        <title>Actinomadura monticuli sp. nov., isolated from volcanic ash.</title>
        <authorList>
            <person name="Lee S.D."/>
            <person name="Yang H."/>
            <person name="Kim I.S."/>
        </authorList>
    </citation>
    <scope>NUCLEOTIDE SEQUENCE [LARGE SCALE GENOMIC DNA]</scope>
    <source>
        <strain evidence="2 3">DLS-62</strain>
    </source>
</reference>
<dbReference type="Proteomes" id="UP001569963">
    <property type="component" value="Unassembled WGS sequence"/>
</dbReference>
<dbReference type="EMBL" id="JAXCEI010000034">
    <property type="protein sequence ID" value="MFA1544585.1"/>
    <property type="molecule type" value="Genomic_DNA"/>
</dbReference>
<protein>
    <submittedName>
        <fullName evidence="2">DUF397 domain-containing protein</fullName>
    </submittedName>
</protein>